<keyword evidence="8" id="KW-1185">Reference proteome</keyword>
<evidence type="ECO:0000259" key="6">
    <source>
        <dbReference type="PROSITE" id="PS51755"/>
    </source>
</evidence>
<gene>
    <name evidence="7" type="ORF">F4560_002397</name>
</gene>
<keyword evidence="3 5" id="KW-0238">DNA-binding</keyword>
<dbReference type="InterPro" id="IPR036388">
    <property type="entry name" value="WH-like_DNA-bd_sf"/>
</dbReference>
<dbReference type="SMART" id="SM01043">
    <property type="entry name" value="BTAD"/>
    <property type="match status" value="1"/>
</dbReference>
<evidence type="ECO:0000256" key="2">
    <source>
        <dbReference type="ARBA" id="ARBA00023015"/>
    </source>
</evidence>
<dbReference type="PANTHER" id="PTHR35807:SF1">
    <property type="entry name" value="TRANSCRIPTIONAL REGULATOR REDD"/>
    <property type="match status" value="1"/>
</dbReference>
<dbReference type="Pfam" id="PF03704">
    <property type="entry name" value="BTAD"/>
    <property type="match status" value="1"/>
</dbReference>
<feature type="domain" description="OmpR/PhoB-type" evidence="6">
    <location>
        <begin position="1"/>
        <end position="59"/>
    </location>
</feature>
<dbReference type="PANTHER" id="PTHR35807">
    <property type="entry name" value="TRANSCRIPTIONAL REGULATOR REDD-RELATED"/>
    <property type="match status" value="1"/>
</dbReference>
<evidence type="ECO:0000313" key="8">
    <source>
        <dbReference type="Proteomes" id="UP000552097"/>
    </source>
</evidence>
<evidence type="ECO:0000256" key="4">
    <source>
        <dbReference type="ARBA" id="ARBA00023163"/>
    </source>
</evidence>
<evidence type="ECO:0000256" key="5">
    <source>
        <dbReference type="PROSITE-ProRule" id="PRU01091"/>
    </source>
</evidence>
<dbReference type="Proteomes" id="UP000552097">
    <property type="component" value="Unassembled WGS sequence"/>
</dbReference>
<dbReference type="InterPro" id="IPR005158">
    <property type="entry name" value="BTAD"/>
</dbReference>
<reference evidence="7 8" key="1">
    <citation type="submission" date="2020-08" db="EMBL/GenBank/DDBJ databases">
        <title>Sequencing the genomes of 1000 actinobacteria strains.</title>
        <authorList>
            <person name="Klenk H.-P."/>
        </authorList>
    </citation>
    <scope>NUCLEOTIDE SEQUENCE [LARGE SCALE GENOMIC DNA]</scope>
    <source>
        <strain evidence="7 8">DSM 45486</strain>
    </source>
</reference>
<dbReference type="EMBL" id="JACHMO010000001">
    <property type="protein sequence ID" value="MBB5802629.1"/>
    <property type="molecule type" value="Genomic_DNA"/>
</dbReference>
<dbReference type="InterPro" id="IPR016032">
    <property type="entry name" value="Sig_transdc_resp-reg_C-effctor"/>
</dbReference>
<evidence type="ECO:0000256" key="3">
    <source>
        <dbReference type="ARBA" id="ARBA00023125"/>
    </source>
</evidence>
<dbReference type="AlphaFoldDB" id="A0A7W9HIT8"/>
<name>A0A7W9HIT8_9PSEU</name>
<evidence type="ECO:0000256" key="1">
    <source>
        <dbReference type="ARBA" id="ARBA00005820"/>
    </source>
</evidence>
<dbReference type="Gene3D" id="1.25.40.10">
    <property type="entry name" value="Tetratricopeptide repeat domain"/>
    <property type="match status" value="1"/>
</dbReference>
<proteinExistence type="inferred from homology"/>
<dbReference type="SUPFAM" id="SSF46894">
    <property type="entry name" value="C-terminal effector domain of the bipartite response regulators"/>
    <property type="match status" value="1"/>
</dbReference>
<dbReference type="InterPro" id="IPR051677">
    <property type="entry name" value="AfsR-DnrI-RedD_regulator"/>
</dbReference>
<keyword evidence="4" id="KW-0804">Transcription</keyword>
<dbReference type="InterPro" id="IPR011990">
    <property type="entry name" value="TPR-like_helical_dom_sf"/>
</dbReference>
<evidence type="ECO:0000313" key="7">
    <source>
        <dbReference type="EMBL" id="MBB5802629.1"/>
    </source>
</evidence>
<dbReference type="Gene3D" id="1.10.10.10">
    <property type="entry name" value="Winged helix-like DNA-binding domain superfamily/Winged helix DNA-binding domain"/>
    <property type="match status" value="1"/>
</dbReference>
<accession>A0A7W9HIT8</accession>
<organism evidence="7 8">
    <name type="scientific">Saccharothrix ecbatanensis</name>
    <dbReference type="NCBI Taxonomy" id="1105145"/>
    <lineage>
        <taxon>Bacteria</taxon>
        <taxon>Bacillati</taxon>
        <taxon>Actinomycetota</taxon>
        <taxon>Actinomycetes</taxon>
        <taxon>Pseudonocardiales</taxon>
        <taxon>Pseudonocardiaceae</taxon>
        <taxon>Saccharothrix</taxon>
    </lineage>
</organism>
<dbReference type="PROSITE" id="PS51755">
    <property type="entry name" value="OMPR_PHOB"/>
    <property type="match status" value="1"/>
</dbReference>
<sequence length="214" mass="23531">MLVLHANEVVSAGRIFDELWDQCPPPSAKAQLHSIVFRLRRLLGRTRIGTARPGYVLRASPAELEVDLVRDDVEHARRVLAAGDVESGAAMLRSALKRWRGPVLPELRCAAHVAAGLEEFRMAVLEERVDADLLLGRDADLVAELTGLVAEHPLRERLRAQLMTALASSGRVADALDVYAAFRRTMVGELGVEPSNRLRALHSRILRGEVAAGW</sequence>
<keyword evidence="2" id="KW-0805">Transcription regulation</keyword>
<dbReference type="GO" id="GO:0003677">
    <property type="term" value="F:DNA binding"/>
    <property type="evidence" value="ECO:0007669"/>
    <property type="project" value="UniProtKB-UniRule"/>
</dbReference>
<protein>
    <submittedName>
        <fullName evidence="7">DNA-binding SARP family transcriptional activator</fullName>
    </submittedName>
</protein>
<dbReference type="InterPro" id="IPR001867">
    <property type="entry name" value="OmpR/PhoB-type_DNA-bd"/>
</dbReference>
<dbReference type="CDD" id="cd15831">
    <property type="entry name" value="BTAD"/>
    <property type="match status" value="1"/>
</dbReference>
<comment type="similarity">
    <text evidence="1">Belongs to the AfsR/DnrI/RedD regulatory family.</text>
</comment>
<dbReference type="GO" id="GO:0000160">
    <property type="term" value="P:phosphorelay signal transduction system"/>
    <property type="evidence" value="ECO:0007669"/>
    <property type="project" value="InterPro"/>
</dbReference>
<feature type="DNA-binding region" description="OmpR/PhoB-type" evidence="5">
    <location>
        <begin position="1"/>
        <end position="59"/>
    </location>
</feature>
<dbReference type="GO" id="GO:0006355">
    <property type="term" value="P:regulation of DNA-templated transcription"/>
    <property type="evidence" value="ECO:0007669"/>
    <property type="project" value="InterPro"/>
</dbReference>
<dbReference type="SUPFAM" id="SSF48452">
    <property type="entry name" value="TPR-like"/>
    <property type="match status" value="1"/>
</dbReference>
<comment type="caution">
    <text evidence="7">The sequence shown here is derived from an EMBL/GenBank/DDBJ whole genome shotgun (WGS) entry which is preliminary data.</text>
</comment>